<accession>A0A839IKK3</accession>
<gene>
    <name evidence="2" type="ORF">H4O21_01295</name>
</gene>
<evidence type="ECO:0000256" key="1">
    <source>
        <dbReference type="SAM" id="SignalP"/>
    </source>
</evidence>
<reference evidence="2 3" key="1">
    <citation type="submission" date="2020-08" db="EMBL/GenBank/DDBJ databases">
        <title>Oceanospirillum sp. nov. isolated from marine sediment.</title>
        <authorList>
            <person name="Ji X."/>
        </authorList>
    </citation>
    <scope>NUCLEOTIDE SEQUENCE [LARGE SCALE GENOMIC DNA]</scope>
    <source>
        <strain evidence="2 3">D5</strain>
    </source>
</reference>
<dbReference type="Proteomes" id="UP000565262">
    <property type="component" value="Unassembled WGS sequence"/>
</dbReference>
<evidence type="ECO:0000313" key="3">
    <source>
        <dbReference type="Proteomes" id="UP000565262"/>
    </source>
</evidence>
<name>A0A839IKK3_9GAMM</name>
<comment type="caution">
    <text evidence="2">The sequence shown here is derived from an EMBL/GenBank/DDBJ whole genome shotgun (WGS) entry which is preliminary data.</text>
</comment>
<dbReference type="AlphaFoldDB" id="A0A839IKK3"/>
<sequence length="321" mass="36702">MSKYICCVMAMLRLIYLFILLIICPLSAQAQDMFKRDTGDHKSDPLKDFRVLLNEQLNPTRATVERVFNPLGDGESLLVRAYVTGPEELVFRPLFNESPENAQSDSFILRTLPGTELKEVLINFEPDTEEYRLYFGQFHYGVSPDLSQVTHINARPESAPFLAQNFQTLFIDHPSSALGLRYLTDIQRQQNLTAIMQLKKEYRDSMTDQLLINSNGHIVNPYRLIPYEGIAVTPVWFIEQYHLDTNGTFRYYVQPEGLQSFRLGIDGTPLAESWISRQAMQSYRLLPNAAQESEPSTQGELKDGPVLLKANELIRETEASE</sequence>
<evidence type="ECO:0000313" key="2">
    <source>
        <dbReference type="EMBL" id="MBB1485254.1"/>
    </source>
</evidence>
<dbReference type="RefSeq" id="WP_182807023.1">
    <property type="nucleotide sequence ID" value="NZ_JACJFM010000001.1"/>
</dbReference>
<protein>
    <submittedName>
        <fullName evidence="2">Uncharacterized protein</fullName>
    </submittedName>
</protein>
<keyword evidence="3" id="KW-1185">Reference proteome</keyword>
<keyword evidence="1" id="KW-0732">Signal</keyword>
<dbReference type="EMBL" id="JACJFM010000001">
    <property type="protein sequence ID" value="MBB1485254.1"/>
    <property type="molecule type" value="Genomic_DNA"/>
</dbReference>
<proteinExistence type="predicted"/>
<feature type="chain" id="PRO_5032364724" evidence="1">
    <location>
        <begin position="31"/>
        <end position="321"/>
    </location>
</feature>
<organism evidence="2 3">
    <name type="scientific">Oceanospirillum sediminis</name>
    <dbReference type="NCBI Taxonomy" id="2760088"/>
    <lineage>
        <taxon>Bacteria</taxon>
        <taxon>Pseudomonadati</taxon>
        <taxon>Pseudomonadota</taxon>
        <taxon>Gammaproteobacteria</taxon>
        <taxon>Oceanospirillales</taxon>
        <taxon>Oceanospirillaceae</taxon>
        <taxon>Oceanospirillum</taxon>
    </lineage>
</organism>
<feature type="signal peptide" evidence="1">
    <location>
        <begin position="1"/>
        <end position="30"/>
    </location>
</feature>